<evidence type="ECO:0000313" key="11">
    <source>
        <dbReference type="Proteomes" id="UP001201273"/>
    </source>
</evidence>
<comment type="pathway">
    <text evidence="2">Protein modification; protein glycosylation.</text>
</comment>
<comment type="caution">
    <text evidence="10">The sequence shown here is derived from an EMBL/GenBank/DDBJ whole genome shotgun (WGS) entry which is preliminary data.</text>
</comment>
<keyword evidence="7 9" id="KW-1133">Transmembrane helix</keyword>
<evidence type="ECO:0000256" key="6">
    <source>
        <dbReference type="ARBA" id="ARBA00022824"/>
    </source>
</evidence>
<keyword evidence="6" id="KW-0256">Endoplasmic reticulum</keyword>
<feature type="transmembrane region" description="Helical" evidence="9">
    <location>
        <begin position="20"/>
        <end position="40"/>
    </location>
</feature>
<organism evidence="10 11">
    <name type="scientific">Motilimonas cestriensis</name>
    <dbReference type="NCBI Taxonomy" id="2742685"/>
    <lineage>
        <taxon>Bacteria</taxon>
        <taxon>Pseudomonadati</taxon>
        <taxon>Pseudomonadota</taxon>
        <taxon>Gammaproteobacteria</taxon>
        <taxon>Alteromonadales</taxon>
        <taxon>Alteromonadales genera incertae sedis</taxon>
        <taxon>Motilimonas</taxon>
    </lineage>
</organism>
<evidence type="ECO:0000256" key="7">
    <source>
        <dbReference type="ARBA" id="ARBA00022989"/>
    </source>
</evidence>
<evidence type="ECO:0000313" key="10">
    <source>
        <dbReference type="EMBL" id="MCE2595964.1"/>
    </source>
</evidence>
<name>A0ABS8WA98_9GAMM</name>
<evidence type="ECO:0000256" key="5">
    <source>
        <dbReference type="ARBA" id="ARBA00022692"/>
    </source>
</evidence>
<feature type="transmembrane region" description="Helical" evidence="9">
    <location>
        <begin position="298"/>
        <end position="319"/>
    </location>
</feature>
<evidence type="ECO:0000256" key="3">
    <source>
        <dbReference type="ARBA" id="ARBA00022676"/>
    </source>
</evidence>
<feature type="transmembrane region" description="Helical" evidence="9">
    <location>
        <begin position="339"/>
        <end position="358"/>
    </location>
</feature>
<proteinExistence type="predicted"/>
<feature type="transmembrane region" description="Helical" evidence="9">
    <location>
        <begin position="125"/>
        <end position="158"/>
    </location>
</feature>
<feature type="transmembrane region" description="Helical" evidence="9">
    <location>
        <begin position="94"/>
        <end position="113"/>
    </location>
</feature>
<dbReference type="EMBL" id="JAIMJA010000014">
    <property type="protein sequence ID" value="MCE2595964.1"/>
    <property type="molecule type" value="Genomic_DNA"/>
</dbReference>
<keyword evidence="8 9" id="KW-0472">Membrane</keyword>
<dbReference type="Pfam" id="PF04922">
    <property type="entry name" value="DIE2_ALG10"/>
    <property type="match status" value="1"/>
</dbReference>
<feature type="transmembrane region" description="Helical" evidence="9">
    <location>
        <begin position="251"/>
        <end position="267"/>
    </location>
</feature>
<gene>
    <name evidence="10" type="ORF">K6Y31_14215</name>
</gene>
<comment type="subcellular location">
    <subcellularLocation>
        <location evidence="1">Endoplasmic reticulum membrane</location>
        <topology evidence="1">Multi-pass membrane protein</topology>
    </subcellularLocation>
</comment>
<evidence type="ECO:0000256" key="9">
    <source>
        <dbReference type="SAM" id="Phobius"/>
    </source>
</evidence>
<feature type="transmembrane region" description="Helical" evidence="9">
    <location>
        <begin position="170"/>
        <end position="193"/>
    </location>
</feature>
<accession>A0ABS8WA98</accession>
<feature type="transmembrane region" description="Helical" evidence="9">
    <location>
        <begin position="407"/>
        <end position="427"/>
    </location>
</feature>
<dbReference type="PANTHER" id="PTHR12989:SF10">
    <property type="entry name" value="DOL-P-GLC:GLC(2)MAN(9)GLCNAC(2)-PP-DOL ALPHA-1,2-GLUCOSYLTRANSFERASE-RELATED"/>
    <property type="match status" value="1"/>
</dbReference>
<dbReference type="Proteomes" id="UP001201273">
    <property type="component" value="Unassembled WGS sequence"/>
</dbReference>
<protein>
    <submittedName>
        <fullName evidence="10">Dol-P-Glc:Glc(2)Man(9)GlcNAc(2)-PP-Dol alpha-1,2-glucosyltransferase</fullName>
    </submittedName>
</protein>
<dbReference type="PANTHER" id="PTHR12989">
    <property type="entry name" value="ALPHA-1,2-GLUCOSYLTRANSFERASE ALG10"/>
    <property type="match status" value="1"/>
</dbReference>
<keyword evidence="5 9" id="KW-0812">Transmembrane</keyword>
<dbReference type="RefSeq" id="WP_233053628.1">
    <property type="nucleotide sequence ID" value="NZ_JAIMJA010000014.1"/>
</dbReference>
<sequence>MEIIAQYSQTVSTNRHWRFFIAFGLLALAALAIHSQMYTYNIGLMIDEHPHYGQIGMFLRGDLSQHPSLTTIPGYHATMAFIGKHLHLSGPNHIRLISLLTVLASVVVMYFCLRKTAPKAALPRSLAFFFLPVMFPYNFLIYTHSLSMLTIIAAVYFYLDKRLWWCAAMFALSLLVRQTNIIWVAAIAMMFVFDTWQQQGQHVTFQLKKWLIKLLPFIALFSAFSAFVVINGGVAIGDANSHPVGMSVGNLYFYMFCFFLVFLPIILRHSKRYVAVLKQSATLKLEIKDREYQVPVSLAWLVAAFFIGYMLLFKVVHPYNLLSGFVHNTIPLYFTSSPLLKATWLLPILATVAGAFVLKLSRPSAYILYPFFVALLLLHPMIEHRYYIPAMGLLLVFLSDQGKKIEWLQLGYFALLSALLVWVKFNLGLFP</sequence>
<keyword evidence="3" id="KW-0328">Glycosyltransferase</keyword>
<feature type="transmembrane region" description="Helical" evidence="9">
    <location>
        <begin position="214"/>
        <end position="236"/>
    </location>
</feature>
<evidence type="ECO:0000256" key="4">
    <source>
        <dbReference type="ARBA" id="ARBA00022679"/>
    </source>
</evidence>
<keyword evidence="4" id="KW-0808">Transferase</keyword>
<feature type="transmembrane region" description="Helical" evidence="9">
    <location>
        <begin position="365"/>
        <end position="387"/>
    </location>
</feature>
<evidence type="ECO:0000256" key="2">
    <source>
        <dbReference type="ARBA" id="ARBA00004922"/>
    </source>
</evidence>
<reference evidence="10 11" key="1">
    <citation type="journal article" date="2022" name="Environ. Microbiol. Rep.">
        <title>Eco-phylogenetic analyses reveal divergent evolution of vitamin B12 metabolism in the marine bacterial family 'Psychromonadaceae'.</title>
        <authorList>
            <person name="Jin X."/>
            <person name="Yang Y."/>
            <person name="Cao H."/>
            <person name="Gao B."/>
            <person name="Zhao Z."/>
        </authorList>
    </citation>
    <scope>NUCLEOTIDE SEQUENCE [LARGE SCALE GENOMIC DNA]</scope>
    <source>
        <strain evidence="10 11">MKS20</strain>
    </source>
</reference>
<evidence type="ECO:0000256" key="1">
    <source>
        <dbReference type="ARBA" id="ARBA00004477"/>
    </source>
</evidence>
<dbReference type="InterPro" id="IPR016900">
    <property type="entry name" value="Alg10"/>
</dbReference>
<evidence type="ECO:0000256" key="8">
    <source>
        <dbReference type="ARBA" id="ARBA00023136"/>
    </source>
</evidence>
<keyword evidence="11" id="KW-1185">Reference proteome</keyword>